<evidence type="ECO:0000313" key="3">
    <source>
        <dbReference type="Proteomes" id="UP000593571"/>
    </source>
</evidence>
<evidence type="ECO:0000313" key="2">
    <source>
        <dbReference type="EMBL" id="KAF6496204.1"/>
    </source>
</evidence>
<comment type="caution">
    <text evidence="2">The sequence shown here is derived from an EMBL/GenBank/DDBJ whole genome shotgun (WGS) entry which is preliminary data.</text>
</comment>
<sequence length="125" mass="13978">MEPQDGGRREEACQPVTRRPTVAGGGKACDSGRARKPPLYSGRCETSRPSGRRGNPSGTQLRGVLMLLRYRIRDQGTRRWWRWGLWSQEGRKTFSQSGRDDSSLLLRSRLTAPPGCSAGGERSFR</sequence>
<feature type="region of interest" description="Disordered" evidence="1">
    <location>
        <begin position="92"/>
        <end position="125"/>
    </location>
</feature>
<reference evidence="2 3" key="1">
    <citation type="journal article" date="2020" name="Nature">
        <title>Six reference-quality genomes reveal evolution of bat adaptations.</title>
        <authorList>
            <person name="Jebb D."/>
            <person name="Huang Z."/>
            <person name="Pippel M."/>
            <person name="Hughes G.M."/>
            <person name="Lavrichenko K."/>
            <person name="Devanna P."/>
            <person name="Winkler S."/>
            <person name="Jermiin L.S."/>
            <person name="Skirmuntt E.C."/>
            <person name="Katzourakis A."/>
            <person name="Burkitt-Gray L."/>
            <person name="Ray D.A."/>
            <person name="Sullivan K.A.M."/>
            <person name="Roscito J.G."/>
            <person name="Kirilenko B.M."/>
            <person name="Davalos L.M."/>
            <person name="Corthals A.P."/>
            <person name="Power M.L."/>
            <person name="Jones G."/>
            <person name="Ransome R.D."/>
            <person name="Dechmann D.K.N."/>
            <person name="Locatelli A.G."/>
            <person name="Puechmaille S.J."/>
            <person name="Fedrigo O."/>
            <person name="Jarvis E.D."/>
            <person name="Hiller M."/>
            <person name="Vernes S.C."/>
            <person name="Myers E.W."/>
            <person name="Teeling E.C."/>
        </authorList>
    </citation>
    <scope>NUCLEOTIDE SEQUENCE [LARGE SCALE GENOMIC DNA]</scope>
    <source>
        <strain evidence="2">MRouAeg1</strain>
        <tissue evidence="2">Muscle</tissue>
    </source>
</reference>
<name>A0A7J8JH30_ROUAE</name>
<proteinExistence type="predicted"/>
<dbReference type="EMBL" id="JACASE010000002">
    <property type="protein sequence ID" value="KAF6496204.1"/>
    <property type="molecule type" value="Genomic_DNA"/>
</dbReference>
<gene>
    <name evidence="2" type="ORF">HJG63_010429</name>
</gene>
<protein>
    <submittedName>
        <fullName evidence="2">Uncharacterized protein</fullName>
    </submittedName>
</protein>
<keyword evidence="3" id="KW-1185">Reference proteome</keyword>
<accession>A0A7J8JH30</accession>
<dbReference type="AlphaFoldDB" id="A0A7J8JH30"/>
<feature type="region of interest" description="Disordered" evidence="1">
    <location>
        <begin position="1"/>
        <end position="59"/>
    </location>
</feature>
<dbReference type="Proteomes" id="UP000593571">
    <property type="component" value="Unassembled WGS sequence"/>
</dbReference>
<feature type="compositionally biased region" description="Basic and acidic residues" evidence="1">
    <location>
        <begin position="1"/>
        <end position="12"/>
    </location>
</feature>
<evidence type="ECO:0000256" key="1">
    <source>
        <dbReference type="SAM" id="MobiDB-lite"/>
    </source>
</evidence>
<organism evidence="2 3">
    <name type="scientific">Rousettus aegyptiacus</name>
    <name type="common">Egyptian fruit bat</name>
    <name type="synonym">Pteropus aegyptiacus</name>
    <dbReference type="NCBI Taxonomy" id="9407"/>
    <lineage>
        <taxon>Eukaryota</taxon>
        <taxon>Metazoa</taxon>
        <taxon>Chordata</taxon>
        <taxon>Craniata</taxon>
        <taxon>Vertebrata</taxon>
        <taxon>Euteleostomi</taxon>
        <taxon>Mammalia</taxon>
        <taxon>Eutheria</taxon>
        <taxon>Laurasiatheria</taxon>
        <taxon>Chiroptera</taxon>
        <taxon>Yinpterochiroptera</taxon>
        <taxon>Pteropodoidea</taxon>
        <taxon>Pteropodidae</taxon>
        <taxon>Rousettinae</taxon>
        <taxon>Rousettus</taxon>
    </lineage>
</organism>